<organism evidence="8 9">
    <name type="scientific">Pontiella sulfatireligans</name>
    <dbReference type="NCBI Taxonomy" id="2750658"/>
    <lineage>
        <taxon>Bacteria</taxon>
        <taxon>Pseudomonadati</taxon>
        <taxon>Kiritimatiellota</taxon>
        <taxon>Kiritimatiellia</taxon>
        <taxon>Kiritimatiellales</taxon>
        <taxon>Pontiellaceae</taxon>
        <taxon>Pontiella</taxon>
    </lineage>
</organism>
<reference evidence="8 9" key="1">
    <citation type="submission" date="2019-04" db="EMBL/GenBank/DDBJ databases">
        <authorList>
            <person name="Van Vliet M D."/>
        </authorList>
    </citation>
    <scope>NUCLEOTIDE SEQUENCE [LARGE SCALE GENOMIC DNA]</scope>
    <source>
        <strain evidence="8 9">F21</strain>
    </source>
</reference>
<keyword evidence="4" id="KW-0769">Symport</keyword>
<feature type="transmembrane region" description="Helical" evidence="7">
    <location>
        <begin position="119"/>
        <end position="136"/>
    </location>
</feature>
<evidence type="ECO:0000256" key="3">
    <source>
        <dbReference type="ARBA" id="ARBA00022692"/>
    </source>
</evidence>
<keyword evidence="3 7" id="KW-0812">Transmembrane</keyword>
<dbReference type="GO" id="GO:0034755">
    <property type="term" value="P:iron ion transmembrane transport"/>
    <property type="evidence" value="ECO:0007669"/>
    <property type="project" value="TreeGrafter"/>
</dbReference>
<feature type="transmembrane region" description="Helical" evidence="7">
    <location>
        <begin position="372"/>
        <end position="390"/>
    </location>
</feature>
<gene>
    <name evidence="8" type="ORF">SCARR_01347</name>
</gene>
<dbReference type="InterPro" id="IPR001046">
    <property type="entry name" value="NRAMP_fam"/>
</dbReference>
<dbReference type="PANTHER" id="PTHR11706:SF33">
    <property type="entry name" value="NATURAL RESISTANCE-ASSOCIATED MACROPHAGE PROTEIN 2"/>
    <property type="match status" value="1"/>
</dbReference>
<feature type="transmembrane region" description="Helical" evidence="7">
    <location>
        <begin position="168"/>
        <end position="188"/>
    </location>
</feature>
<keyword evidence="5 7" id="KW-1133">Transmembrane helix</keyword>
<evidence type="ECO:0000256" key="2">
    <source>
        <dbReference type="ARBA" id="ARBA00022448"/>
    </source>
</evidence>
<evidence type="ECO:0000256" key="4">
    <source>
        <dbReference type="ARBA" id="ARBA00022847"/>
    </source>
</evidence>
<evidence type="ECO:0000256" key="7">
    <source>
        <dbReference type="SAM" id="Phobius"/>
    </source>
</evidence>
<dbReference type="GO" id="GO:0015293">
    <property type="term" value="F:symporter activity"/>
    <property type="evidence" value="ECO:0007669"/>
    <property type="project" value="UniProtKB-KW"/>
</dbReference>
<sequence>MSEDKSQKGLPMTGKWDPAILAKEVAELDALETAPFGTKVKGYLKRTGPGLLQSAMTLGAGSAAASIVAGAYYGYSLLWVQPLAMFLGIMMLGALGKVVLTSGERPYKAFGREINKPLIFLWALGTVMASVIWHFPQYGLAAGAARDLAIQMGGITENADGFTGVGLATSWGIGLLILGINISTTWNYGKDAKGIKIYEWFLRGTIAIVVLMFGAVVVKTGIKVDVLKECNWGFGMPTTAKGVTTVLGAIGAAVGINMTFLYPYTLLAKGWGKSHRKLMRWDLALSMFLPFILVTSLIIIAMANTVYPLDPSTPLKPLDAAQALVQTMGPIGRVIFDLGFIAMTCGAISTHMVVCGFTICEMFGLEYTTKRFRMFALVPAIGILGVITNTPMWMPVAASAVCLTMLPIAYVIFFIMNNKRSYIGDAVGTGWKHALVNIILLVAIAMATIGAAIKIKGGVIDKVRNARKAPVEQPAELK</sequence>
<dbReference type="GO" id="GO:0015086">
    <property type="term" value="F:cadmium ion transmembrane transporter activity"/>
    <property type="evidence" value="ECO:0007669"/>
    <property type="project" value="TreeGrafter"/>
</dbReference>
<evidence type="ECO:0000256" key="1">
    <source>
        <dbReference type="ARBA" id="ARBA00004141"/>
    </source>
</evidence>
<feature type="transmembrane region" description="Helical" evidence="7">
    <location>
        <begin position="283"/>
        <end position="307"/>
    </location>
</feature>
<keyword evidence="6 7" id="KW-0472">Membrane</keyword>
<dbReference type="AlphaFoldDB" id="A0A6C2UH80"/>
<evidence type="ECO:0008006" key="10">
    <source>
        <dbReference type="Google" id="ProtNLM"/>
    </source>
</evidence>
<accession>A0A6C2UH80</accession>
<dbReference type="RefSeq" id="WP_136060704.1">
    <property type="nucleotide sequence ID" value="NZ_CAAHFH010000001.1"/>
</dbReference>
<protein>
    <recommendedName>
        <fullName evidence="10">Divalent metal cation transporter MntH</fullName>
    </recommendedName>
</protein>
<feature type="transmembrane region" description="Helical" evidence="7">
    <location>
        <begin position="51"/>
        <end position="73"/>
    </location>
</feature>
<feature type="transmembrane region" description="Helical" evidence="7">
    <location>
        <begin position="200"/>
        <end position="222"/>
    </location>
</feature>
<feature type="transmembrane region" description="Helical" evidence="7">
    <location>
        <begin position="79"/>
        <end position="99"/>
    </location>
</feature>
<evidence type="ECO:0000313" key="8">
    <source>
        <dbReference type="EMBL" id="VGO19289.1"/>
    </source>
</evidence>
<feature type="transmembrane region" description="Helical" evidence="7">
    <location>
        <begin position="242"/>
        <end position="262"/>
    </location>
</feature>
<dbReference type="PANTHER" id="PTHR11706">
    <property type="entry name" value="SOLUTE CARRIER PROTEIN FAMILY 11 MEMBER"/>
    <property type="match status" value="1"/>
</dbReference>
<dbReference type="Proteomes" id="UP000346198">
    <property type="component" value="Unassembled WGS sequence"/>
</dbReference>
<proteinExistence type="predicted"/>
<name>A0A6C2UH80_9BACT</name>
<feature type="transmembrane region" description="Helical" evidence="7">
    <location>
        <begin position="338"/>
        <end position="360"/>
    </location>
</feature>
<dbReference type="GO" id="GO:0005886">
    <property type="term" value="C:plasma membrane"/>
    <property type="evidence" value="ECO:0007669"/>
    <property type="project" value="TreeGrafter"/>
</dbReference>
<dbReference type="Pfam" id="PF01566">
    <property type="entry name" value="Nramp"/>
    <property type="match status" value="1"/>
</dbReference>
<keyword evidence="9" id="KW-1185">Reference proteome</keyword>
<keyword evidence="2" id="KW-0813">Transport</keyword>
<dbReference type="EMBL" id="CAAHFH010000001">
    <property type="protein sequence ID" value="VGO19289.1"/>
    <property type="molecule type" value="Genomic_DNA"/>
</dbReference>
<dbReference type="GO" id="GO:0005384">
    <property type="term" value="F:manganese ion transmembrane transporter activity"/>
    <property type="evidence" value="ECO:0007669"/>
    <property type="project" value="TreeGrafter"/>
</dbReference>
<evidence type="ECO:0000256" key="6">
    <source>
        <dbReference type="ARBA" id="ARBA00023136"/>
    </source>
</evidence>
<feature type="transmembrane region" description="Helical" evidence="7">
    <location>
        <begin position="435"/>
        <end position="455"/>
    </location>
</feature>
<comment type="subcellular location">
    <subcellularLocation>
        <location evidence="1">Membrane</location>
        <topology evidence="1">Multi-pass membrane protein</topology>
    </subcellularLocation>
</comment>
<evidence type="ECO:0000256" key="5">
    <source>
        <dbReference type="ARBA" id="ARBA00022989"/>
    </source>
</evidence>
<feature type="transmembrane region" description="Helical" evidence="7">
    <location>
        <begin position="396"/>
        <end position="415"/>
    </location>
</feature>
<evidence type="ECO:0000313" key="9">
    <source>
        <dbReference type="Proteomes" id="UP000346198"/>
    </source>
</evidence>